<gene>
    <name evidence="1" type="ORF">C5167_006113</name>
</gene>
<dbReference type="Proteomes" id="UP000316621">
    <property type="component" value="Chromosome 4"/>
</dbReference>
<organism evidence="1 2">
    <name type="scientific">Papaver somniferum</name>
    <name type="common">Opium poppy</name>
    <dbReference type="NCBI Taxonomy" id="3469"/>
    <lineage>
        <taxon>Eukaryota</taxon>
        <taxon>Viridiplantae</taxon>
        <taxon>Streptophyta</taxon>
        <taxon>Embryophyta</taxon>
        <taxon>Tracheophyta</taxon>
        <taxon>Spermatophyta</taxon>
        <taxon>Magnoliopsida</taxon>
        <taxon>Ranunculales</taxon>
        <taxon>Papaveraceae</taxon>
        <taxon>Papaveroideae</taxon>
        <taxon>Papaver</taxon>
    </lineage>
</organism>
<protein>
    <submittedName>
        <fullName evidence="1">Uncharacterized protein</fullName>
    </submittedName>
</protein>
<sequence length="81" mass="9396">MSQTLIFVVSNTPRRGGPFTLVRCQVRSTKACDLDLKRREHAVTYQLVPGQREVLYPQPCRDVRTQYTVDRLQRLCCTLRG</sequence>
<reference evidence="1 2" key="1">
    <citation type="journal article" date="2018" name="Science">
        <title>The opium poppy genome and morphinan production.</title>
        <authorList>
            <person name="Guo L."/>
            <person name="Winzer T."/>
            <person name="Yang X."/>
            <person name="Li Y."/>
            <person name="Ning Z."/>
            <person name="He Z."/>
            <person name="Teodor R."/>
            <person name="Lu Y."/>
            <person name="Bowser T.A."/>
            <person name="Graham I.A."/>
            <person name="Ye K."/>
        </authorList>
    </citation>
    <scope>NUCLEOTIDE SEQUENCE [LARGE SCALE GENOMIC DNA]</scope>
    <source>
        <strain evidence="2">cv. HN1</strain>
        <tissue evidence="1">Leaves</tissue>
    </source>
</reference>
<evidence type="ECO:0000313" key="1">
    <source>
        <dbReference type="EMBL" id="RZC58812.1"/>
    </source>
</evidence>
<dbReference type="AlphaFoldDB" id="A0A4Y7JFJ6"/>
<accession>A0A4Y7JFJ6</accession>
<keyword evidence="2" id="KW-1185">Reference proteome</keyword>
<dbReference type="EMBL" id="CM010718">
    <property type="protein sequence ID" value="RZC58812.1"/>
    <property type="molecule type" value="Genomic_DNA"/>
</dbReference>
<evidence type="ECO:0000313" key="2">
    <source>
        <dbReference type="Proteomes" id="UP000316621"/>
    </source>
</evidence>
<name>A0A4Y7JFJ6_PAPSO</name>
<proteinExistence type="predicted"/>
<dbReference type="Gramene" id="RZC58812">
    <property type="protein sequence ID" value="RZC58812"/>
    <property type="gene ID" value="C5167_006113"/>
</dbReference>